<comment type="similarity">
    <text evidence="2 10">Belongs to the beta sliding clamp family.</text>
</comment>
<dbReference type="GO" id="GO:0006271">
    <property type="term" value="P:DNA strand elongation involved in DNA replication"/>
    <property type="evidence" value="ECO:0007669"/>
    <property type="project" value="TreeGrafter"/>
</dbReference>
<evidence type="ECO:0000259" key="13">
    <source>
        <dbReference type="Pfam" id="PF02768"/>
    </source>
</evidence>
<dbReference type="GO" id="GO:0003677">
    <property type="term" value="F:DNA binding"/>
    <property type="evidence" value="ECO:0007669"/>
    <property type="project" value="UniProtKB-UniRule"/>
</dbReference>
<dbReference type="Pfam" id="PF02768">
    <property type="entry name" value="DNA_pol3_beta_3"/>
    <property type="match status" value="1"/>
</dbReference>
<comment type="caution">
    <text evidence="14">The sequence shown here is derived from an EMBL/GenBank/DDBJ whole genome shotgun (WGS) entry which is preliminary data.</text>
</comment>
<reference evidence="14 15" key="1">
    <citation type="submission" date="2019-01" db="EMBL/GenBank/DDBJ databases">
        <authorList>
            <person name="Deng T."/>
        </authorList>
    </citation>
    <scope>NUCLEOTIDE SEQUENCE [LARGE SCALE GENOMIC DNA]</scope>
    <source>
        <strain evidence="14 15">F8825</strain>
    </source>
</reference>
<dbReference type="Gene3D" id="3.70.10.10">
    <property type="match status" value="1"/>
</dbReference>
<evidence type="ECO:0000256" key="6">
    <source>
        <dbReference type="ARBA" id="ARBA00022695"/>
    </source>
</evidence>
<evidence type="ECO:0000256" key="8">
    <source>
        <dbReference type="ARBA" id="ARBA00022932"/>
    </source>
</evidence>
<evidence type="ECO:0000256" key="5">
    <source>
        <dbReference type="ARBA" id="ARBA00022679"/>
    </source>
</evidence>
<dbReference type="NCBIfam" id="TIGR00663">
    <property type="entry name" value="dnan"/>
    <property type="match status" value="1"/>
</dbReference>
<keyword evidence="7 10" id="KW-0235">DNA replication</keyword>
<evidence type="ECO:0000256" key="10">
    <source>
        <dbReference type="PIRNR" id="PIRNR000804"/>
    </source>
</evidence>
<feature type="domain" description="DNA polymerase III beta sliding clamp C-terminal" evidence="13">
    <location>
        <begin position="251"/>
        <end position="371"/>
    </location>
</feature>
<keyword evidence="8 10" id="KW-0239">DNA-directed DNA polymerase</keyword>
<dbReference type="EMBL" id="SDVB01000253">
    <property type="protein sequence ID" value="RYC10133.1"/>
    <property type="molecule type" value="Genomic_DNA"/>
</dbReference>
<evidence type="ECO:0000259" key="12">
    <source>
        <dbReference type="Pfam" id="PF02767"/>
    </source>
</evidence>
<accession>A0A4Q2SWZ3</accession>
<dbReference type="GO" id="GO:0008408">
    <property type="term" value="F:3'-5' exonuclease activity"/>
    <property type="evidence" value="ECO:0007669"/>
    <property type="project" value="InterPro"/>
</dbReference>
<protein>
    <recommendedName>
        <fullName evidence="3 10">Beta sliding clamp</fullName>
    </recommendedName>
</protein>
<dbReference type="InterPro" id="IPR022635">
    <property type="entry name" value="DNA_polIII_beta_C"/>
</dbReference>
<dbReference type="PIRSF" id="PIRSF000804">
    <property type="entry name" value="DNA_pol_III_b"/>
    <property type="match status" value="1"/>
</dbReference>
<dbReference type="SMART" id="SM00480">
    <property type="entry name" value="POL3Bc"/>
    <property type="match status" value="1"/>
</dbReference>
<comment type="function">
    <text evidence="10">Confers DNA tethering and processivity to DNA polymerases and other proteins. Acts as a clamp, forming a ring around DNA (a reaction catalyzed by the clamp-loading complex) which diffuses in an ATP-independent manner freely and bidirectionally along dsDNA. Initially characterized for its ability to contact the catalytic subunit of DNA polymerase III (Pol III), a complex, multichain enzyme responsible for most of the replicative synthesis in bacteria; Pol III exhibits 3'-5' exonuclease proofreading activity. The beta chain is required for initiation of replication as well as for processivity of DNA replication.</text>
</comment>
<gene>
    <name evidence="14" type="primary">dnaN</name>
    <name evidence="14" type="ORF">EUU22_18875</name>
</gene>
<dbReference type="InterPro" id="IPR046938">
    <property type="entry name" value="DNA_clamp_sf"/>
</dbReference>
<evidence type="ECO:0000313" key="14">
    <source>
        <dbReference type="EMBL" id="RYC10133.1"/>
    </source>
</evidence>
<keyword evidence="9" id="KW-0238">DNA-binding</keyword>
<dbReference type="GO" id="GO:0003887">
    <property type="term" value="F:DNA-directed DNA polymerase activity"/>
    <property type="evidence" value="ECO:0007669"/>
    <property type="project" value="UniProtKB-UniRule"/>
</dbReference>
<feature type="domain" description="DNA polymerase III beta sliding clamp central" evidence="12">
    <location>
        <begin position="133"/>
        <end position="249"/>
    </location>
</feature>
<evidence type="ECO:0000256" key="3">
    <source>
        <dbReference type="ARBA" id="ARBA00021035"/>
    </source>
</evidence>
<comment type="subcellular location">
    <subcellularLocation>
        <location evidence="1 10">Cytoplasm</location>
    </subcellularLocation>
</comment>
<dbReference type="RefSeq" id="WP_129333525.1">
    <property type="nucleotide sequence ID" value="NZ_SDVB01000253.1"/>
</dbReference>
<dbReference type="PANTHER" id="PTHR30478">
    <property type="entry name" value="DNA POLYMERASE III SUBUNIT BETA"/>
    <property type="match status" value="1"/>
</dbReference>
<keyword evidence="15" id="KW-1185">Reference proteome</keyword>
<comment type="subunit">
    <text evidence="10">Forms a ring-shaped head-to-tail homodimer around DNA.</text>
</comment>
<name>A0A4Q2SWZ3_9HYPH</name>
<dbReference type="CDD" id="cd00140">
    <property type="entry name" value="beta_clamp"/>
    <property type="match status" value="1"/>
</dbReference>
<dbReference type="AlphaFoldDB" id="A0A4Q2SWZ3"/>
<dbReference type="Gene3D" id="3.10.150.10">
    <property type="entry name" value="DNA Polymerase III, subunit A, domain 2"/>
    <property type="match status" value="1"/>
</dbReference>
<keyword evidence="4 10" id="KW-0963">Cytoplasm</keyword>
<proteinExistence type="inferred from homology"/>
<keyword evidence="5 10" id="KW-0808">Transferase</keyword>
<evidence type="ECO:0000256" key="2">
    <source>
        <dbReference type="ARBA" id="ARBA00010752"/>
    </source>
</evidence>
<evidence type="ECO:0000256" key="4">
    <source>
        <dbReference type="ARBA" id="ARBA00022490"/>
    </source>
</evidence>
<evidence type="ECO:0000259" key="11">
    <source>
        <dbReference type="Pfam" id="PF00712"/>
    </source>
</evidence>
<dbReference type="InterPro" id="IPR022634">
    <property type="entry name" value="DNA_polIII_beta_N"/>
</dbReference>
<dbReference type="InterPro" id="IPR022637">
    <property type="entry name" value="DNA_polIII_beta_cen"/>
</dbReference>
<feature type="domain" description="DNA polymerase III beta sliding clamp N-terminal" evidence="11">
    <location>
        <begin position="2"/>
        <end position="123"/>
    </location>
</feature>
<evidence type="ECO:0000313" key="15">
    <source>
        <dbReference type="Proteomes" id="UP000291088"/>
    </source>
</evidence>
<dbReference type="InterPro" id="IPR001001">
    <property type="entry name" value="DNA_polIII_beta"/>
</dbReference>
<sequence length="372" mass="39543">MLTVSKTALTSALAFVADIVERRSTIPILQNVLFERGGDGKPILRMTDMDIEASLAFPAELAADFRPFTVQAHLLREIARKLPDGADAAITAADPAMGAVKLRAGRSIFSLQVLPEGDFPTLPAGNIAWRRDIPARALLEAIGAVAFAISTEETRYYLNGIFFHATEAGVMLVATDGHRLAKRFVTAEGADGELAGVIIPRKTVSLLSKIIAGAGKEAVVSVSGSEENIRFELPGVTVTSKLIDGTYPEYRRVIPAEGPVLVEIEGPQLRAAVDRVGTVATDRGRAIKFSFAGGQLTLSMANPDAGSSEESLPHEGQAEIMIGFNGKYVLDALTHLPDGTVTMSMTDAGSPAVLRADGDHVENLIVLMPMRT</sequence>
<dbReference type="PANTHER" id="PTHR30478:SF0">
    <property type="entry name" value="BETA SLIDING CLAMP"/>
    <property type="match status" value="1"/>
</dbReference>
<dbReference type="Pfam" id="PF02767">
    <property type="entry name" value="DNA_pol3_beta_2"/>
    <property type="match status" value="1"/>
</dbReference>
<dbReference type="OrthoDB" id="8421503at2"/>
<organism evidence="14 15">
    <name type="scientific">Ciceribacter ferrooxidans</name>
    <dbReference type="NCBI Taxonomy" id="2509717"/>
    <lineage>
        <taxon>Bacteria</taxon>
        <taxon>Pseudomonadati</taxon>
        <taxon>Pseudomonadota</taxon>
        <taxon>Alphaproteobacteria</taxon>
        <taxon>Hyphomicrobiales</taxon>
        <taxon>Rhizobiaceae</taxon>
        <taxon>Ciceribacter</taxon>
    </lineage>
</organism>
<evidence type="ECO:0000256" key="7">
    <source>
        <dbReference type="ARBA" id="ARBA00022705"/>
    </source>
</evidence>
<evidence type="ECO:0000256" key="9">
    <source>
        <dbReference type="ARBA" id="ARBA00023125"/>
    </source>
</evidence>
<dbReference type="GO" id="GO:0005737">
    <property type="term" value="C:cytoplasm"/>
    <property type="evidence" value="ECO:0007669"/>
    <property type="project" value="UniProtKB-SubCell"/>
</dbReference>
<dbReference type="Proteomes" id="UP000291088">
    <property type="component" value="Unassembled WGS sequence"/>
</dbReference>
<dbReference type="GO" id="GO:0009360">
    <property type="term" value="C:DNA polymerase III complex"/>
    <property type="evidence" value="ECO:0007669"/>
    <property type="project" value="InterPro"/>
</dbReference>
<evidence type="ECO:0000256" key="1">
    <source>
        <dbReference type="ARBA" id="ARBA00004496"/>
    </source>
</evidence>
<keyword evidence="6 10" id="KW-0548">Nucleotidyltransferase</keyword>
<dbReference type="Pfam" id="PF00712">
    <property type="entry name" value="DNA_pol3_beta"/>
    <property type="match status" value="1"/>
</dbReference>
<dbReference type="SUPFAM" id="SSF55979">
    <property type="entry name" value="DNA clamp"/>
    <property type="match status" value="3"/>
</dbReference>